<protein>
    <submittedName>
        <fullName evidence="1">Uncharacterized protein</fullName>
    </submittedName>
</protein>
<evidence type="ECO:0000313" key="1">
    <source>
        <dbReference type="EMBL" id="MCA0131597.1"/>
    </source>
</evidence>
<dbReference type="EMBL" id="JAIUJR010000001">
    <property type="protein sequence ID" value="MCA0131597.1"/>
    <property type="molecule type" value="Genomic_DNA"/>
</dbReference>
<organism evidence="1 2">
    <name type="scientific">Winogradskyella alexanderae</name>
    <dbReference type="NCBI Taxonomy" id="2877123"/>
    <lineage>
        <taxon>Bacteria</taxon>
        <taxon>Pseudomonadati</taxon>
        <taxon>Bacteroidota</taxon>
        <taxon>Flavobacteriia</taxon>
        <taxon>Flavobacteriales</taxon>
        <taxon>Flavobacteriaceae</taxon>
        <taxon>Winogradskyella</taxon>
    </lineage>
</organism>
<accession>A0ABS7XNK8</accession>
<evidence type="ECO:0000313" key="2">
    <source>
        <dbReference type="Proteomes" id="UP001198901"/>
    </source>
</evidence>
<sequence length="129" mass="14801">MILLAIYAGLMVIFLTVYLIKKNRLVKDDVFLIRDSIKGILNPKNESIKTLTTSNELDNYGHNLHSSTILIKSLRHLDFMSQLENYLEESENSRFKKKVLSEFEVSKLETQITVLKVAKLLSKSEEKAA</sequence>
<keyword evidence="2" id="KW-1185">Reference proteome</keyword>
<proteinExistence type="predicted"/>
<dbReference type="Proteomes" id="UP001198901">
    <property type="component" value="Unassembled WGS sequence"/>
</dbReference>
<name>A0ABS7XNK8_9FLAO</name>
<dbReference type="RefSeq" id="WP_224525792.1">
    <property type="nucleotide sequence ID" value="NZ_JAIUJR010000001.1"/>
</dbReference>
<gene>
    <name evidence="1" type="ORF">LBU54_03305</name>
</gene>
<reference evidence="2" key="1">
    <citation type="submission" date="2023-07" db="EMBL/GenBank/DDBJ databases">
        <authorList>
            <person name="Yue Y."/>
        </authorList>
    </citation>
    <scope>NUCLEOTIDE SEQUENCE [LARGE SCALE GENOMIC DNA]</scope>
    <source>
        <strain evidence="2">D23</strain>
    </source>
</reference>
<comment type="caution">
    <text evidence="1">The sequence shown here is derived from an EMBL/GenBank/DDBJ whole genome shotgun (WGS) entry which is preliminary data.</text>
</comment>